<dbReference type="PANTHER" id="PTHR42964">
    <property type="entry name" value="ENOYL-COA HYDRATASE"/>
    <property type="match status" value="1"/>
</dbReference>
<dbReference type="GO" id="GO:0003824">
    <property type="term" value="F:catalytic activity"/>
    <property type="evidence" value="ECO:0007669"/>
    <property type="project" value="InterPro"/>
</dbReference>
<gene>
    <name evidence="3" type="ORF">RCO7_11346</name>
</gene>
<dbReference type="InterPro" id="IPR029045">
    <property type="entry name" value="ClpP/crotonase-like_dom_sf"/>
</dbReference>
<evidence type="ECO:0000256" key="1">
    <source>
        <dbReference type="ARBA" id="ARBA00005254"/>
    </source>
</evidence>
<dbReference type="InterPro" id="IPR018376">
    <property type="entry name" value="Enoyl-CoA_hyd/isom_CS"/>
</dbReference>
<dbReference type="PROSITE" id="PS00166">
    <property type="entry name" value="ENOYL_COA_HYDRATASE"/>
    <property type="match status" value="1"/>
</dbReference>
<comment type="similarity">
    <text evidence="1 2">Belongs to the enoyl-CoA hydratase/isomerase family.</text>
</comment>
<proteinExistence type="inferred from homology"/>
<protein>
    <recommendedName>
        <fullName evidence="5">Enoyl-CoA hydratase</fullName>
    </recommendedName>
</protein>
<dbReference type="PANTHER" id="PTHR42964:SF1">
    <property type="entry name" value="POLYKETIDE BIOSYNTHESIS ENOYL-COA HYDRATASE PKSH-RELATED"/>
    <property type="match status" value="1"/>
</dbReference>
<organism evidence="3 4">
    <name type="scientific">Rhynchosporium graminicola</name>
    <dbReference type="NCBI Taxonomy" id="2792576"/>
    <lineage>
        <taxon>Eukaryota</taxon>
        <taxon>Fungi</taxon>
        <taxon>Dikarya</taxon>
        <taxon>Ascomycota</taxon>
        <taxon>Pezizomycotina</taxon>
        <taxon>Leotiomycetes</taxon>
        <taxon>Helotiales</taxon>
        <taxon>Ploettnerulaceae</taxon>
        <taxon>Rhynchosporium</taxon>
    </lineage>
</organism>
<dbReference type="STRING" id="914237.A0A1E1LJD4"/>
<evidence type="ECO:0008006" key="5">
    <source>
        <dbReference type="Google" id="ProtNLM"/>
    </source>
</evidence>
<accession>A0A1E1LJD4</accession>
<dbReference type="SUPFAM" id="SSF52096">
    <property type="entry name" value="ClpP/crotonase"/>
    <property type="match status" value="1"/>
</dbReference>
<evidence type="ECO:0000313" key="4">
    <source>
        <dbReference type="Proteomes" id="UP000178129"/>
    </source>
</evidence>
<dbReference type="AlphaFoldDB" id="A0A1E1LJD4"/>
<evidence type="ECO:0000256" key="2">
    <source>
        <dbReference type="RuleBase" id="RU003707"/>
    </source>
</evidence>
<comment type="caution">
    <text evidence="3">The sequence shown here is derived from an EMBL/GenBank/DDBJ whole genome shotgun (WGS) entry which is preliminary data.</text>
</comment>
<dbReference type="Proteomes" id="UP000178129">
    <property type="component" value="Unassembled WGS sequence"/>
</dbReference>
<dbReference type="Pfam" id="PF00378">
    <property type="entry name" value="ECH_1"/>
    <property type="match status" value="1"/>
</dbReference>
<dbReference type="InterPro" id="IPR001753">
    <property type="entry name" value="Enoyl-CoA_hydra/iso"/>
</dbReference>
<dbReference type="InterPro" id="IPR051683">
    <property type="entry name" value="Enoyl-CoA_Hydratase/Isomerase"/>
</dbReference>
<dbReference type="CDD" id="cd06558">
    <property type="entry name" value="crotonase-like"/>
    <property type="match status" value="1"/>
</dbReference>
<evidence type="ECO:0000313" key="3">
    <source>
        <dbReference type="EMBL" id="CZT10618.1"/>
    </source>
</evidence>
<dbReference type="EMBL" id="FJUW01000056">
    <property type="protein sequence ID" value="CZT10618.1"/>
    <property type="molecule type" value="Genomic_DNA"/>
</dbReference>
<sequence length="299" mass="33077">MEKSHLRPQDYSLEFGILMRTVPSYLNPRSTIPAEKHAEPWLIVETGDGYEISLQRGTIRICLDRPGGNPLTLSMMRDIAVRFKKFSTDPSVRRIIVTGRGRYFCTGMDLKEDLLGSVAERKAALDDLFASIDNCPKLTIAVVNGPAIGGGVGIVSVCDVRLAVSSSYFCLGEVRLGLCPATISKYLVRELGPSLARAAMMTGRRMPSQILYQSGFLHVLEHDMAALDKYKEEFLTDMRLPAPQASAWCKELVRAAISADDATANEIFTAMLGKDSESSHGVEQFRKGVKEITWEKLDR</sequence>
<dbReference type="Gene3D" id="3.90.226.10">
    <property type="entry name" value="2-enoyl-CoA Hydratase, Chain A, domain 1"/>
    <property type="match status" value="1"/>
</dbReference>
<reference evidence="4" key="1">
    <citation type="submission" date="2016-03" db="EMBL/GenBank/DDBJ databases">
        <authorList>
            <person name="Ploux O."/>
        </authorList>
    </citation>
    <scope>NUCLEOTIDE SEQUENCE [LARGE SCALE GENOMIC DNA]</scope>
    <source>
        <strain evidence="4">UK7</strain>
    </source>
</reference>
<keyword evidence="4" id="KW-1185">Reference proteome</keyword>
<dbReference type="InParanoid" id="A0A1E1LJD4"/>
<name>A0A1E1LJD4_9HELO</name>